<dbReference type="AlphaFoldDB" id="A0A2R5GPR2"/>
<comment type="subunit">
    <text evidence="5">Component of the RNA polymerase III (Pol III) complex consisting of 17 subunits.</text>
</comment>
<feature type="region of interest" description="Disordered" evidence="6">
    <location>
        <begin position="263"/>
        <end position="303"/>
    </location>
</feature>
<comment type="caution">
    <text evidence="8">The sequence shown here is derived from an EMBL/GenBank/DDBJ whole genome shotgun (WGS) entry which is preliminary data.</text>
</comment>
<evidence type="ECO:0000259" key="7">
    <source>
        <dbReference type="Pfam" id="PF22536"/>
    </source>
</evidence>
<dbReference type="InterPro" id="IPR036388">
    <property type="entry name" value="WH-like_DNA-bd_sf"/>
</dbReference>
<dbReference type="EMBL" id="BEYU01000074">
    <property type="protein sequence ID" value="GBG30331.1"/>
    <property type="molecule type" value="Genomic_DNA"/>
</dbReference>
<comment type="similarity">
    <text evidence="5">Belongs to the eukaryotic RPC3/POLR3C RNA polymerase subunit family.</text>
</comment>
<evidence type="ECO:0000313" key="9">
    <source>
        <dbReference type="Proteomes" id="UP000241890"/>
    </source>
</evidence>
<evidence type="ECO:0000256" key="3">
    <source>
        <dbReference type="ARBA" id="ARBA00023163"/>
    </source>
</evidence>
<feature type="compositionally biased region" description="Basic and acidic residues" evidence="6">
    <location>
        <begin position="269"/>
        <end position="285"/>
    </location>
</feature>
<name>A0A2R5GPR2_9STRA</name>
<sequence length="644" mass="72024">MPKKKDAVDVAVKHRMSPQMLHPLAIDVLKDYFGPVIAAVGQVLLRQGPLSFKAILFQAKQFQHSGPRSQMDAPGVDEAPETVFRQLDESLVRSALLTLIRHDMVTVSIRSALSKEDLSDPLMAATRTPDHGVYAIDPRRILMIQRTALFQGNVLLAHGDTAQFIVEEMALLGSDSKEGVLDHFALRILWRENDRAKAHYEDILEEHNWNFAEAEANKEVNEKELLEKPVAAAIKERVSPVFDKLVHYGILVRHRKFTVAALGGGAPSPEHEAGNNKRKAAEMAGHENGNGKEPTGVSLPYGTTRPIPLDGKAPVIPVDKERKHATWYKLNWNYFLYEFRGQLVARYWGDRLGSKVVEEILLRVVQHDCRHYGLSATGGGDPFMLRDKSIFVSADFDSLPADDPLAQLLRDDADREGVLLRDLYSEVLARLERLSKPAKANSTSLVSTHIGGGRGGRSTRTIQIDYEKSIELVKNECALRLIQDAHGLPARRIFRMLQDRGALEQKDIADLALLDPREARSTVHELTSAGYLYLEEAAKRADMNPNNTSYLFRVKEHALDEVPATVALHTLLNLRVRQRAILETNADLLHSQETDTDTRRLPQYPRIMRCTEAVTTLYHAIHDVDKTVMIGTCFSEFHGVGGAV</sequence>
<evidence type="ECO:0000313" key="8">
    <source>
        <dbReference type="EMBL" id="GBG30331.1"/>
    </source>
</evidence>
<dbReference type="PANTHER" id="PTHR12949:SF0">
    <property type="entry name" value="DNA-DIRECTED RNA POLYMERASE III SUBUNIT RPC3"/>
    <property type="match status" value="1"/>
</dbReference>
<proteinExistence type="inferred from homology"/>
<dbReference type="InterPro" id="IPR039748">
    <property type="entry name" value="RPC3"/>
</dbReference>
<dbReference type="Proteomes" id="UP000241890">
    <property type="component" value="Unassembled WGS sequence"/>
</dbReference>
<reference evidence="8 9" key="1">
    <citation type="submission" date="2017-12" db="EMBL/GenBank/DDBJ databases">
        <title>Sequencing, de novo assembly and annotation of complete genome of a new Thraustochytrid species, strain FCC1311.</title>
        <authorList>
            <person name="Sedici K."/>
            <person name="Godart F."/>
            <person name="Aiese Cigliano R."/>
            <person name="Sanseverino W."/>
            <person name="Barakat M."/>
            <person name="Ortet P."/>
            <person name="Marechal E."/>
            <person name="Cagnac O."/>
            <person name="Amato A."/>
        </authorList>
    </citation>
    <scope>NUCLEOTIDE SEQUENCE [LARGE SCALE GENOMIC DNA]</scope>
</reference>
<feature type="domain" description="DNA-directed RNA polymerase III subunit RPC3 winged-helix" evidence="7">
    <location>
        <begin position="481"/>
        <end position="554"/>
    </location>
</feature>
<comment type="subcellular location">
    <subcellularLocation>
        <location evidence="1 5">Nucleus</location>
    </subcellularLocation>
</comment>
<dbReference type="PANTHER" id="PTHR12949">
    <property type="entry name" value="RNA POLYMERASE III DNA DIRECTED -RELATED"/>
    <property type="match status" value="1"/>
</dbReference>
<comment type="function">
    <text evidence="5">DNA-dependent RNA polymerase catalyzes the transcription of DNA into RNA using the four ribonucleoside triphosphates as substrates. Specific core component of RNA polymerase III which synthesizes small RNAs, such as 5S rRNA and tRNAs.</text>
</comment>
<dbReference type="Gene3D" id="1.10.10.10">
    <property type="entry name" value="Winged helix-like DNA-binding domain superfamily/Winged helix DNA-binding domain"/>
    <property type="match status" value="2"/>
</dbReference>
<dbReference type="OrthoDB" id="272392at2759"/>
<protein>
    <recommendedName>
        <fullName evidence="5">DNA-directed RNA polymerase III subunit RPC3</fullName>
        <shortName evidence="5">RNA polymerase III subunit C3</shortName>
    </recommendedName>
</protein>
<evidence type="ECO:0000256" key="6">
    <source>
        <dbReference type="SAM" id="MobiDB-lite"/>
    </source>
</evidence>
<gene>
    <name evidence="8" type="ORF">FCC1311_065502</name>
</gene>
<accession>A0A2R5GPR2</accession>
<dbReference type="InParanoid" id="A0A2R5GPR2"/>
<organism evidence="8 9">
    <name type="scientific">Hondaea fermentalgiana</name>
    <dbReference type="NCBI Taxonomy" id="2315210"/>
    <lineage>
        <taxon>Eukaryota</taxon>
        <taxon>Sar</taxon>
        <taxon>Stramenopiles</taxon>
        <taxon>Bigyra</taxon>
        <taxon>Labyrinthulomycetes</taxon>
        <taxon>Thraustochytrida</taxon>
        <taxon>Thraustochytriidae</taxon>
        <taxon>Hondaea</taxon>
    </lineage>
</organism>
<keyword evidence="3 5" id="KW-0804">Transcription</keyword>
<keyword evidence="2 5" id="KW-0240">DNA-directed RNA polymerase</keyword>
<evidence type="ECO:0000256" key="5">
    <source>
        <dbReference type="RuleBase" id="RU367076"/>
    </source>
</evidence>
<evidence type="ECO:0000256" key="2">
    <source>
        <dbReference type="ARBA" id="ARBA00022478"/>
    </source>
</evidence>
<keyword evidence="4 5" id="KW-0539">Nucleus</keyword>
<keyword evidence="9" id="KW-1185">Reference proteome</keyword>
<evidence type="ECO:0000256" key="1">
    <source>
        <dbReference type="ARBA" id="ARBA00004123"/>
    </source>
</evidence>
<dbReference type="Pfam" id="PF22536">
    <property type="entry name" value="WHD_POLR3C"/>
    <property type="match status" value="1"/>
</dbReference>
<dbReference type="InterPro" id="IPR055207">
    <property type="entry name" value="POLR3C_WHD"/>
</dbReference>
<dbReference type="GO" id="GO:0005666">
    <property type="term" value="C:RNA polymerase III complex"/>
    <property type="evidence" value="ECO:0007669"/>
    <property type="project" value="UniProtKB-UniRule"/>
</dbReference>
<evidence type="ECO:0000256" key="4">
    <source>
        <dbReference type="ARBA" id="ARBA00023242"/>
    </source>
</evidence>
<dbReference type="GO" id="GO:0003697">
    <property type="term" value="F:single-stranded DNA binding"/>
    <property type="evidence" value="ECO:0007669"/>
    <property type="project" value="UniProtKB-UniRule"/>
</dbReference>